<keyword evidence="8" id="KW-1185">Reference proteome</keyword>
<protein>
    <submittedName>
        <fullName evidence="7">Transmembrane protein</fullName>
    </submittedName>
</protein>
<reference evidence="8" key="2">
    <citation type="journal article" date="2018" name="BMC Genomics">
        <title>A manually annotated Actinidia chinensis var. chinensis (kiwifruit) genome highlights the challenges associated with draft genomes and gene prediction in plants.</title>
        <authorList>
            <person name="Pilkington S.M."/>
            <person name="Crowhurst R."/>
            <person name="Hilario E."/>
            <person name="Nardozza S."/>
            <person name="Fraser L."/>
            <person name="Peng Y."/>
            <person name="Gunaseelan K."/>
            <person name="Simpson R."/>
            <person name="Tahir J."/>
            <person name="Deroles S.C."/>
            <person name="Templeton K."/>
            <person name="Luo Z."/>
            <person name="Davy M."/>
            <person name="Cheng C."/>
            <person name="McNeilage M."/>
            <person name="Scaglione D."/>
            <person name="Liu Y."/>
            <person name="Zhang Q."/>
            <person name="Datson P."/>
            <person name="De Silva N."/>
            <person name="Gardiner S.E."/>
            <person name="Bassett H."/>
            <person name="Chagne D."/>
            <person name="McCallum J."/>
            <person name="Dzierzon H."/>
            <person name="Deng C."/>
            <person name="Wang Y.Y."/>
            <person name="Barron L."/>
            <person name="Manako K."/>
            <person name="Bowen J."/>
            <person name="Foster T.M."/>
            <person name="Erridge Z.A."/>
            <person name="Tiffin H."/>
            <person name="Waite C.N."/>
            <person name="Davies K.M."/>
            <person name="Grierson E.P."/>
            <person name="Laing W.A."/>
            <person name="Kirk R."/>
            <person name="Chen X."/>
            <person name="Wood M."/>
            <person name="Montefiori M."/>
            <person name="Brummell D.A."/>
            <person name="Schwinn K.E."/>
            <person name="Catanach A."/>
            <person name="Fullerton C."/>
            <person name="Li D."/>
            <person name="Meiyalaghan S."/>
            <person name="Nieuwenhuizen N."/>
            <person name="Read N."/>
            <person name="Prakash R."/>
            <person name="Hunter D."/>
            <person name="Zhang H."/>
            <person name="McKenzie M."/>
            <person name="Knabel M."/>
            <person name="Harris A."/>
            <person name="Allan A.C."/>
            <person name="Gleave A."/>
            <person name="Chen A."/>
            <person name="Janssen B.J."/>
            <person name="Plunkett B."/>
            <person name="Ampomah-Dwamena C."/>
            <person name="Voogd C."/>
            <person name="Leif D."/>
            <person name="Lafferty D."/>
            <person name="Souleyre E.J.F."/>
            <person name="Varkonyi-Gasic E."/>
            <person name="Gambi F."/>
            <person name="Hanley J."/>
            <person name="Yao J.L."/>
            <person name="Cheung J."/>
            <person name="David K.M."/>
            <person name="Warren B."/>
            <person name="Marsh K."/>
            <person name="Snowden K.C."/>
            <person name="Lin-Wang K."/>
            <person name="Brian L."/>
            <person name="Martinez-Sanchez M."/>
            <person name="Wang M."/>
            <person name="Ileperuma N."/>
            <person name="Macnee N."/>
            <person name="Campin R."/>
            <person name="McAtee P."/>
            <person name="Drummond R.S.M."/>
            <person name="Espley R.V."/>
            <person name="Ireland H.S."/>
            <person name="Wu R."/>
            <person name="Atkinson R.G."/>
            <person name="Karunairetnam S."/>
            <person name="Bulley S."/>
            <person name="Chunkath S."/>
            <person name="Hanley Z."/>
            <person name="Storey R."/>
            <person name="Thrimawithana A.H."/>
            <person name="Thomson S."/>
            <person name="David C."/>
            <person name="Testolin R."/>
            <person name="Huang H."/>
            <person name="Hellens R.P."/>
            <person name="Schaffer R.J."/>
        </authorList>
    </citation>
    <scope>NUCLEOTIDE SEQUENCE [LARGE SCALE GENOMIC DNA]</scope>
    <source>
        <strain evidence="8">cv. Red5</strain>
    </source>
</reference>
<keyword evidence="4 6" id="KW-1133">Transmembrane helix</keyword>
<reference evidence="7 8" key="1">
    <citation type="submission" date="2017-07" db="EMBL/GenBank/DDBJ databases">
        <title>An improved, manually edited Actinidia chinensis var. chinensis (kiwifruit) genome highlights the challenges associated with draft genomes and gene prediction in plants.</title>
        <authorList>
            <person name="Pilkington S."/>
            <person name="Crowhurst R."/>
            <person name="Hilario E."/>
            <person name="Nardozza S."/>
            <person name="Fraser L."/>
            <person name="Peng Y."/>
            <person name="Gunaseelan K."/>
            <person name="Simpson R."/>
            <person name="Tahir J."/>
            <person name="Deroles S."/>
            <person name="Templeton K."/>
            <person name="Luo Z."/>
            <person name="Davy M."/>
            <person name="Cheng C."/>
            <person name="Mcneilage M."/>
            <person name="Scaglione D."/>
            <person name="Liu Y."/>
            <person name="Zhang Q."/>
            <person name="Datson P."/>
            <person name="De Silva N."/>
            <person name="Gardiner S."/>
            <person name="Bassett H."/>
            <person name="Chagne D."/>
            <person name="Mccallum J."/>
            <person name="Dzierzon H."/>
            <person name="Deng C."/>
            <person name="Wang Y.-Y."/>
            <person name="Barron N."/>
            <person name="Manako K."/>
            <person name="Bowen J."/>
            <person name="Foster T."/>
            <person name="Erridge Z."/>
            <person name="Tiffin H."/>
            <person name="Waite C."/>
            <person name="Davies K."/>
            <person name="Grierson E."/>
            <person name="Laing W."/>
            <person name="Kirk R."/>
            <person name="Chen X."/>
            <person name="Wood M."/>
            <person name="Montefiori M."/>
            <person name="Brummell D."/>
            <person name="Schwinn K."/>
            <person name="Catanach A."/>
            <person name="Fullerton C."/>
            <person name="Li D."/>
            <person name="Meiyalaghan S."/>
            <person name="Nieuwenhuizen N."/>
            <person name="Read N."/>
            <person name="Prakash R."/>
            <person name="Hunter D."/>
            <person name="Zhang H."/>
            <person name="Mckenzie M."/>
            <person name="Knabel M."/>
            <person name="Harris A."/>
            <person name="Allan A."/>
            <person name="Chen A."/>
            <person name="Janssen B."/>
            <person name="Plunkett B."/>
            <person name="Dwamena C."/>
            <person name="Voogd C."/>
            <person name="Leif D."/>
            <person name="Lafferty D."/>
            <person name="Souleyre E."/>
            <person name="Varkonyi-Gasic E."/>
            <person name="Gambi F."/>
            <person name="Hanley J."/>
            <person name="Yao J.-L."/>
            <person name="Cheung J."/>
            <person name="David K."/>
            <person name="Warren B."/>
            <person name="Marsh K."/>
            <person name="Snowden K."/>
            <person name="Lin-Wang K."/>
            <person name="Brian L."/>
            <person name="Martinez-Sanchez M."/>
            <person name="Wang M."/>
            <person name="Ileperuma N."/>
            <person name="Macnee N."/>
            <person name="Campin R."/>
            <person name="Mcatee P."/>
            <person name="Drummond R."/>
            <person name="Espley R."/>
            <person name="Ireland H."/>
            <person name="Wu R."/>
            <person name="Atkinson R."/>
            <person name="Karunairetnam S."/>
            <person name="Bulley S."/>
            <person name="Chunkath S."/>
            <person name="Hanley Z."/>
            <person name="Storey R."/>
            <person name="Thrimawithana A."/>
            <person name="Thomson S."/>
            <person name="David C."/>
            <person name="Testolin R."/>
        </authorList>
    </citation>
    <scope>NUCLEOTIDE SEQUENCE [LARGE SCALE GENOMIC DNA]</scope>
    <source>
        <strain evidence="8">cv. Red5</strain>
        <tissue evidence="7">Young leaf</tissue>
    </source>
</reference>
<evidence type="ECO:0000313" key="8">
    <source>
        <dbReference type="Proteomes" id="UP000241394"/>
    </source>
</evidence>
<dbReference type="InterPro" id="IPR012926">
    <property type="entry name" value="TMEM120A/B"/>
</dbReference>
<evidence type="ECO:0000256" key="1">
    <source>
        <dbReference type="ARBA" id="ARBA00004141"/>
    </source>
</evidence>
<dbReference type="OrthoDB" id="2015098at2759"/>
<accession>A0A2R6RSF5</accession>
<dbReference type="AlphaFoldDB" id="A0A2R6RSF5"/>
<feature type="transmembrane region" description="Helical" evidence="6">
    <location>
        <begin position="167"/>
        <end position="185"/>
    </location>
</feature>
<feature type="transmembrane region" description="Helical" evidence="6">
    <location>
        <begin position="280"/>
        <end position="301"/>
    </location>
</feature>
<evidence type="ECO:0000313" key="7">
    <source>
        <dbReference type="EMBL" id="PSS32909.1"/>
    </source>
</evidence>
<dbReference type="FunCoup" id="A0A2R6RSF5">
    <property type="interactions" value="1117"/>
</dbReference>
<keyword evidence="3 6" id="KW-0812">Transmembrane</keyword>
<evidence type="ECO:0000256" key="3">
    <source>
        <dbReference type="ARBA" id="ARBA00022692"/>
    </source>
</evidence>
<dbReference type="Pfam" id="PF07851">
    <property type="entry name" value="TMEM120A-B"/>
    <property type="match status" value="1"/>
</dbReference>
<dbReference type="Gramene" id="PSS32909">
    <property type="protein sequence ID" value="PSS32909"/>
    <property type="gene ID" value="CEY00_Acc03205"/>
</dbReference>
<feature type="transmembrane region" description="Helical" evidence="6">
    <location>
        <begin position="313"/>
        <end position="339"/>
    </location>
</feature>
<comment type="similarity">
    <text evidence="2">Belongs to the TMEM120 family.</text>
</comment>
<comment type="caution">
    <text evidence="7">The sequence shown here is derived from an EMBL/GenBank/DDBJ whole genome shotgun (WGS) entry which is preliminary data.</text>
</comment>
<comment type="subcellular location">
    <subcellularLocation>
        <location evidence="1">Membrane</location>
        <topology evidence="1">Multi-pass membrane protein</topology>
    </subcellularLocation>
</comment>
<evidence type="ECO:0000256" key="4">
    <source>
        <dbReference type="ARBA" id="ARBA00022989"/>
    </source>
</evidence>
<proteinExistence type="inferred from homology"/>
<evidence type="ECO:0000256" key="6">
    <source>
        <dbReference type="SAM" id="Phobius"/>
    </source>
</evidence>
<dbReference type="OMA" id="WPNTGPW"/>
<keyword evidence="5 6" id="KW-0472">Membrane</keyword>
<gene>
    <name evidence="7" type="ORF">CEY00_Acc03205</name>
</gene>
<dbReference type="InParanoid" id="A0A2R6RSF5"/>
<feature type="transmembrane region" description="Helical" evidence="6">
    <location>
        <begin position="197"/>
        <end position="216"/>
    </location>
</feature>
<evidence type="ECO:0000256" key="5">
    <source>
        <dbReference type="ARBA" id="ARBA00023136"/>
    </source>
</evidence>
<evidence type="ECO:0000256" key="2">
    <source>
        <dbReference type="ARBA" id="ARBA00009700"/>
    </source>
</evidence>
<dbReference type="Proteomes" id="UP000241394">
    <property type="component" value="Chromosome LG3"/>
</dbReference>
<feature type="transmembrane region" description="Helical" evidence="6">
    <location>
        <begin position="137"/>
        <end position="155"/>
    </location>
</feature>
<name>A0A2R6RSF5_ACTCC</name>
<dbReference type="PANTHER" id="PTHR21433">
    <property type="entry name" value="TRANSMEMBRANE PROTEIN INDUCED BY TUMOR NECROSIS FACTOR ALPHA"/>
    <property type="match status" value="1"/>
</dbReference>
<sequence length="362" mass="41179">MDGERSEKTVAEEVSRLVDSAKELQDSAGALISRNSREEDSLRQRALSLDSTIRGLRKSVSSLVERGDLDRKEAEKLVEELYRASYILSEGDAAAFLPSKSHGRFLSMFLGPINVRATRKDVKLKVKEEYNSFRDRTAFLFLFFPSLLLVLRSWIWDGCLPALPVQLYQAWLLFLYIGLALRENILRVNGSGIRPWWIYHHYFAMAMALISLTWEIEREPDCAQKQRGVQLFLQWAIMQGVAMLLQNRYQRQRLYTRIALGKAGRMDVVWGETAGVEGQLWLLAPILFILQGFEAYIGMLLLKIALVGVVSEWQVITCGILLIIMAVGNFANTVETLVAKSRVKEKMKRSKSRPELNQGSSS</sequence>
<dbReference type="PANTHER" id="PTHR21433:SF0">
    <property type="entry name" value="TRANSMEMBRANE PROTEIN 120 HOMOLOG"/>
    <property type="match status" value="1"/>
</dbReference>
<organism evidence="7 8">
    <name type="scientific">Actinidia chinensis var. chinensis</name>
    <name type="common">Chinese soft-hair kiwi</name>
    <dbReference type="NCBI Taxonomy" id="1590841"/>
    <lineage>
        <taxon>Eukaryota</taxon>
        <taxon>Viridiplantae</taxon>
        <taxon>Streptophyta</taxon>
        <taxon>Embryophyta</taxon>
        <taxon>Tracheophyta</taxon>
        <taxon>Spermatophyta</taxon>
        <taxon>Magnoliopsida</taxon>
        <taxon>eudicotyledons</taxon>
        <taxon>Gunneridae</taxon>
        <taxon>Pentapetalae</taxon>
        <taxon>asterids</taxon>
        <taxon>Ericales</taxon>
        <taxon>Actinidiaceae</taxon>
        <taxon>Actinidia</taxon>
    </lineage>
</organism>
<feature type="transmembrane region" description="Helical" evidence="6">
    <location>
        <begin position="228"/>
        <end position="245"/>
    </location>
</feature>
<dbReference type="EMBL" id="NKQK01000003">
    <property type="protein sequence ID" value="PSS32909.1"/>
    <property type="molecule type" value="Genomic_DNA"/>
</dbReference>
<dbReference type="GO" id="GO:0016020">
    <property type="term" value="C:membrane"/>
    <property type="evidence" value="ECO:0007669"/>
    <property type="project" value="UniProtKB-SubCell"/>
</dbReference>